<proteinExistence type="predicted"/>
<dbReference type="InterPro" id="IPR010982">
    <property type="entry name" value="Lambda_DNA-bd_dom_sf"/>
</dbReference>
<evidence type="ECO:0000256" key="5">
    <source>
        <dbReference type="ARBA" id="ARBA00023136"/>
    </source>
</evidence>
<sequence length="194" mass="22202">MNDIGNKIKEVRKRKGLSQEELAEAAKVNLRTIQRIENNENEPRGKTLHLICEVLDLNTEDLLDYGKKTDNSYLIYLHLSVITFLIIPLGNIIIPFILWMTKKDKIIGLKETGTNILNFQILWTLLSYGSIILFVFLKITHLSIGSSMFVSFKGLIISWLTFNALNIILPIVFAIKIRNGKTKGFYPNIIKLIK</sequence>
<keyword evidence="4" id="KW-0238">DNA-binding</keyword>
<dbReference type="EMBL" id="CP134537">
    <property type="protein sequence ID" value="WNH09713.1"/>
    <property type="molecule type" value="Genomic_DNA"/>
</dbReference>
<evidence type="ECO:0000256" key="4">
    <source>
        <dbReference type="ARBA" id="ARBA00023125"/>
    </source>
</evidence>
<dbReference type="PANTHER" id="PTHR46797:SF1">
    <property type="entry name" value="METHYLPHOSPHONATE SYNTHASE"/>
    <property type="match status" value="1"/>
</dbReference>
<dbReference type="InterPro" id="IPR001387">
    <property type="entry name" value="Cro/C1-type_HTH"/>
</dbReference>
<feature type="transmembrane region" description="Helical" evidence="6">
    <location>
        <begin position="156"/>
        <end position="175"/>
    </location>
</feature>
<dbReference type="Gene3D" id="1.10.260.40">
    <property type="entry name" value="lambda repressor-like DNA-binding domains"/>
    <property type="match status" value="1"/>
</dbReference>
<evidence type="ECO:0000256" key="1">
    <source>
        <dbReference type="ARBA" id="ARBA00004141"/>
    </source>
</evidence>
<dbReference type="SMART" id="SM00530">
    <property type="entry name" value="HTH_XRE"/>
    <property type="match status" value="1"/>
</dbReference>
<dbReference type="Pfam" id="PF09685">
    <property type="entry name" value="MamF_MmsF"/>
    <property type="match status" value="1"/>
</dbReference>
<dbReference type="SUPFAM" id="SSF47413">
    <property type="entry name" value="lambda repressor-like DNA-binding domains"/>
    <property type="match status" value="1"/>
</dbReference>
<feature type="transmembrane region" description="Helical" evidence="6">
    <location>
        <begin position="73"/>
        <end position="100"/>
    </location>
</feature>
<name>A0ABY9XVC1_9FLAO</name>
<feature type="transmembrane region" description="Helical" evidence="6">
    <location>
        <begin position="121"/>
        <end position="144"/>
    </location>
</feature>
<dbReference type="RefSeq" id="WP_415866120.1">
    <property type="nucleotide sequence ID" value="NZ_CP134537.1"/>
</dbReference>
<keyword evidence="5 6" id="KW-0472">Membrane</keyword>
<feature type="domain" description="HTH cro/C1-type" evidence="7">
    <location>
        <begin position="8"/>
        <end position="62"/>
    </location>
</feature>
<dbReference type="CDD" id="cd00093">
    <property type="entry name" value="HTH_XRE"/>
    <property type="match status" value="1"/>
</dbReference>
<protein>
    <submittedName>
        <fullName evidence="8">Helix-turn-helix domain-containing protein</fullName>
    </submittedName>
</protein>
<gene>
    <name evidence="8" type="ORF">RHP51_03025</name>
</gene>
<evidence type="ECO:0000259" key="7">
    <source>
        <dbReference type="PROSITE" id="PS50943"/>
    </source>
</evidence>
<dbReference type="Pfam" id="PF01381">
    <property type="entry name" value="HTH_3"/>
    <property type="match status" value="1"/>
</dbReference>
<evidence type="ECO:0000256" key="2">
    <source>
        <dbReference type="ARBA" id="ARBA00022692"/>
    </source>
</evidence>
<accession>A0ABY9XVC1</accession>
<comment type="subcellular location">
    <subcellularLocation>
        <location evidence="1">Membrane</location>
        <topology evidence="1">Multi-pass membrane protein</topology>
    </subcellularLocation>
</comment>
<evidence type="ECO:0000313" key="9">
    <source>
        <dbReference type="Proteomes" id="UP001302806"/>
    </source>
</evidence>
<organism evidence="8 9">
    <name type="scientific">Thalassobellus suaedae</name>
    <dbReference type="NCBI Taxonomy" id="3074124"/>
    <lineage>
        <taxon>Bacteria</taxon>
        <taxon>Pseudomonadati</taxon>
        <taxon>Bacteroidota</taxon>
        <taxon>Flavobacteriia</taxon>
        <taxon>Flavobacteriales</taxon>
        <taxon>Flavobacteriaceae</taxon>
        <taxon>Thalassobellus</taxon>
    </lineage>
</organism>
<dbReference type="InterPro" id="IPR019109">
    <property type="entry name" value="MamF_MmsF"/>
</dbReference>
<dbReference type="PROSITE" id="PS50943">
    <property type="entry name" value="HTH_CROC1"/>
    <property type="match status" value="1"/>
</dbReference>
<dbReference type="Proteomes" id="UP001302806">
    <property type="component" value="Chromosome"/>
</dbReference>
<keyword evidence="3 6" id="KW-1133">Transmembrane helix</keyword>
<reference evidence="8 9" key="1">
    <citation type="submission" date="2023-09" db="EMBL/GenBank/DDBJ databases">
        <title>Thalassobella suaedae gen. nov., sp. nov., a marine bacterium of the family Flavobacteriaceae isolated from a halophyte Suaeda japonica.</title>
        <authorList>
            <person name="Lee S.Y."/>
            <person name="Hwang C.Y."/>
        </authorList>
    </citation>
    <scope>NUCLEOTIDE SEQUENCE [LARGE SCALE GENOMIC DNA]</scope>
    <source>
        <strain evidence="8 9">HL-DH14</strain>
    </source>
</reference>
<evidence type="ECO:0000313" key="8">
    <source>
        <dbReference type="EMBL" id="WNH09713.1"/>
    </source>
</evidence>
<dbReference type="InterPro" id="IPR050807">
    <property type="entry name" value="TransReg_Diox_bact_type"/>
</dbReference>
<evidence type="ECO:0000256" key="3">
    <source>
        <dbReference type="ARBA" id="ARBA00022989"/>
    </source>
</evidence>
<keyword evidence="2 6" id="KW-0812">Transmembrane</keyword>
<evidence type="ECO:0000256" key="6">
    <source>
        <dbReference type="SAM" id="Phobius"/>
    </source>
</evidence>
<dbReference type="PANTHER" id="PTHR46797">
    <property type="entry name" value="HTH-TYPE TRANSCRIPTIONAL REGULATOR"/>
    <property type="match status" value="1"/>
</dbReference>